<evidence type="ECO:0000313" key="3">
    <source>
        <dbReference type="Proteomes" id="UP000283509"/>
    </source>
</evidence>
<keyword evidence="3" id="KW-1185">Reference proteome</keyword>
<feature type="compositionally biased region" description="Low complexity" evidence="1">
    <location>
        <begin position="399"/>
        <end position="410"/>
    </location>
</feature>
<accession>A0A423SAQ9</accession>
<name>A0A423SAQ9_PENVA</name>
<proteinExistence type="predicted"/>
<organism evidence="2 3">
    <name type="scientific">Penaeus vannamei</name>
    <name type="common">Whiteleg shrimp</name>
    <name type="synonym">Litopenaeus vannamei</name>
    <dbReference type="NCBI Taxonomy" id="6689"/>
    <lineage>
        <taxon>Eukaryota</taxon>
        <taxon>Metazoa</taxon>
        <taxon>Ecdysozoa</taxon>
        <taxon>Arthropoda</taxon>
        <taxon>Crustacea</taxon>
        <taxon>Multicrustacea</taxon>
        <taxon>Malacostraca</taxon>
        <taxon>Eumalacostraca</taxon>
        <taxon>Eucarida</taxon>
        <taxon>Decapoda</taxon>
        <taxon>Dendrobranchiata</taxon>
        <taxon>Penaeoidea</taxon>
        <taxon>Penaeidae</taxon>
        <taxon>Penaeus</taxon>
    </lineage>
</organism>
<evidence type="ECO:0000256" key="1">
    <source>
        <dbReference type="SAM" id="MobiDB-lite"/>
    </source>
</evidence>
<feature type="compositionally biased region" description="Low complexity" evidence="1">
    <location>
        <begin position="441"/>
        <end position="456"/>
    </location>
</feature>
<dbReference type="EMBL" id="QCYY01004247">
    <property type="protein sequence ID" value="ROT61311.1"/>
    <property type="molecule type" value="Genomic_DNA"/>
</dbReference>
<gene>
    <name evidence="2" type="ORF">C7M84_020916</name>
</gene>
<feature type="compositionally biased region" description="Low complexity" evidence="1">
    <location>
        <begin position="464"/>
        <end position="497"/>
    </location>
</feature>
<feature type="compositionally biased region" description="Low complexity" evidence="1">
    <location>
        <begin position="518"/>
        <end position="559"/>
    </location>
</feature>
<evidence type="ECO:0000313" key="2">
    <source>
        <dbReference type="EMBL" id="ROT61311.1"/>
    </source>
</evidence>
<sequence length="571" mass="61963">MIKPFRESGPVSQHAYFCSPAFPLTGGRLQDDQRNDLWKPPPVRYDIVAIAAVRHETPHIYDDPIAIRSHQENDENEEEKDSDIVKVIPEIKQYPAFSLTAADWDFRNKSFSWHLPNSRLLRTKSDVRSPNRGSPRKPLRVESPKLPSEESHEERTADEVDVSGVSSPGRRSKAPSNVEFRLILVPETSKMLQVALERDTRLISYLSKDSPSNTLSSQKFPTITEVEDEMKCVSSDECSSPLIDIDESTPMIPAKRSESPVLTSCLNSADVGATRRVTYALKPIREHPDEGLASAFENDDSDSPRRATTPKPHGDLVAARCLQRSPSCPTPSKIIQETHRKRDLRPSQRPLEPGTGRRGGPSLPLVGKLGRRHAFRPMDRPNHAPPAPPDQRRAEDQMASESASPSSSAALRKPKLGRSQTSERNPDLPPCRGREEVTLQEEVSGSEAEAAECACADDVRGRARLSASTPSSPRSSSSSSCFPYSSSSSSPVSSFYSSSTSLSISASLSSQSASASSFQFSSSSSCSTMSSSPVSSFLSPSLSAPSSSSVLSLASCSTSPDSAISGHVTPS</sequence>
<feature type="compositionally biased region" description="Basic and acidic residues" evidence="1">
    <location>
        <begin position="336"/>
        <end position="346"/>
    </location>
</feature>
<feature type="region of interest" description="Disordered" evidence="1">
    <location>
        <begin position="124"/>
        <end position="173"/>
    </location>
</feature>
<feature type="compositionally biased region" description="Basic and acidic residues" evidence="1">
    <location>
        <begin position="139"/>
        <end position="158"/>
    </location>
</feature>
<protein>
    <submittedName>
        <fullName evidence="2">Uncharacterized protein</fullName>
    </submittedName>
</protein>
<reference evidence="2 3" key="2">
    <citation type="submission" date="2019-01" db="EMBL/GenBank/DDBJ databases">
        <title>The decoding of complex shrimp genome reveals the adaptation for benthos swimmer, frequently molting mechanism and breeding impact on genome.</title>
        <authorList>
            <person name="Sun Y."/>
            <person name="Gao Y."/>
            <person name="Yu Y."/>
        </authorList>
    </citation>
    <scope>NUCLEOTIDE SEQUENCE [LARGE SCALE GENOMIC DNA]</scope>
    <source>
        <tissue evidence="2">Muscle</tissue>
    </source>
</reference>
<dbReference type="OrthoDB" id="6379562at2759"/>
<comment type="caution">
    <text evidence="2">The sequence shown here is derived from an EMBL/GenBank/DDBJ whole genome shotgun (WGS) entry which is preliminary data.</text>
</comment>
<dbReference type="Proteomes" id="UP000283509">
    <property type="component" value="Unassembled WGS sequence"/>
</dbReference>
<feature type="region of interest" description="Disordered" evidence="1">
    <location>
        <begin position="290"/>
        <end position="497"/>
    </location>
</feature>
<reference evidence="2 3" key="1">
    <citation type="submission" date="2018-04" db="EMBL/GenBank/DDBJ databases">
        <authorList>
            <person name="Zhang X."/>
            <person name="Yuan J."/>
            <person name="Li F."/>
            <person name="Xiang J."/>
        </authorList>
    </citation>
    <scope>NUCLEOTIDE SEQUENCE [LARGE SCALE GENOMIC DNA]</scope>
    <source>
        <tissue evidence="2">Muscle</tissue>
    </source>
</reference>
<dbReference type="AlphaFoldDB" id="A0A423SAQ9"/>
<feature type="region of interest" description="Disordered" evidence="1">
    <location>
        <begin position="518"/>
        <end position="571"/>
    </location>
</feature>